<dbReference type="CDD" id="cd00130">
    <property type="entry name" value="PAS"/>
    <property type="match status" value="1"/>
</dbReference>
<sequence length="188" mass="21231">MTTYKPTPIDEMIQLDKERYLISSTNTKGIITSVNPYFKSISGYKANELVGSPHNIVRHPDMPRVIFKMMWDRIKSGKNMAAVVKNLAKDGRYYWVVTDFQVQTDENGNISGFTAFRRAADNDTIKTITSIYEKLLDAEQVGGMDASEHELNMILKQKGMSYSDFLEGVMKKSGLSGAFKGVFKKFFG</sequence>
<organism evidence="2 3">
    <name type="scientific">Campylobacter corcagiensis</name>
    <dbReference type="NCBI Taxonomy" id="1448857"/>
    <lineage>
        <taxon>Bacteria</taxon>
        <taxon>Pseudomonadati</taxon>
        <taxon>Campylobacterota</taxon>
        <taxon>Epsilonproteobacteria</taxon>
        <taxon>Campylobacterales</taxon>
        <taxon>Campylobacteraceae</taxon>
        <taxon>Campylobacter</taxon>
    </lineage>
</organism>
<feature type="domain" description="PAS fold-3" evidence="1">
    <location>
        <begin position="32"/>
        <end position="114"/>
    </location>
</feature>
<dbReference type="RefSeq" id="WP_025801955.1">
    <property type="nucleotide sequence ID" value="NZ_CP053842.1"/>
</dbReference>
<proteinExistence type="predicted"/>
<dbReference type="Gene3D" id="3.30.450.20">
    <property type="entry name" value="PAS domain"/>
    <property type="match status" value="1"/>
</dbReference>
<protein>
    <submittedName>
        <fullName evidence="2">PAS domain-containing protein</fullName>
    </submittedName>
</protein>
<dbReference type="EMBL" id="CP063078">
    <property type="protein sequence ID" value="QOQ88010.1"/>
    <property type="molecule type" value="Genomic_DNA"/>
</dbReference>
<gene>
    <name evidence="2" type="ORF">IMC76_04260</name>
</gene>
<dbReference type="Proteomes" id="UP000594749">
    <property type="component" value="Chromosome"/>
</dbReference>
<dbReference type="AlphaFoldDB" id="A0A7M1LHU3"/>
<dbReference type="OrthoDB" id="9806477at2"/>
<evidence type="ECO:0000313" key="2">
    <source>
        <dbReference type="EMBL" id="QOQ88010.1"/>
    </source>
</evidence>
<keyword evidence="3" id="KW-1185">Reference proteome</keyword>
<dbReference type="InterPro" id="IPR035965">
    <property type="entry name" value="PAS-like_dom_sf"/>
</dbReference>
<evidence type="ECO:0000313" key="3">
    <source>
        <dbReference type="Proteomes" id="UP000594749"/>
    </source>
</evidence>
<dbReference type="NCBIfam" id="TIGR00229">
    <property type="entry name" value="sensory_box"/>
    <property type="match status" value="1"/>
</dbReference>
<name>A0A7M1LHU3_9BACT</name>
<evidence type="ECO:0000259" key="1">
    <source>
        <dbReference type="Pfam" id="PF08447"/>
    </source>
</evidence>
<accession>A0A7M1LHU3</accession>
<dbReference type="InterPro" id="IPR013655">
    <property type="entry name" value="PAS_fold_3"/>
</dbReference>
<dbReference type="Pfam" id="PF08447">
    <property type="entry name" value="PAS_3"/>
    <property type="match status" value="1"/>
</dbReference>
<reference evidence="2 3" key="1">
    <citation type="submission" date="2020-10" db="EMBL/GenBank/DDBJ databases">
        <title>Campylobacter and Helicobacter PacBio genomes.</title>
        <authorList>
            <person name="Lane C."/>
        </authorList>
    </citation>
    <scope>NUCLEOTIDE SEQUENCE [LARGE SCALE GENOMIC DNA]</scope>
    <source>
        <strain evidence="2 3">2016D-0077</strain>
    </source>
</reference>
<dbReference type="SUPFAM" id="SSF55785">
    <property type="entry name" value="PYP-like sensor domain (PAS domain)"/>
    <property type="match status" value="1"/>
</dbReference>
<dbReference type="InterPro" id="IPR000014">
    <property type="entry name" value="PAS"/>
</dbReference>